<keyword evidence="10" id="KW-1185">Reference proteome</keyword>
<evidence type="ECO:0000256" key="4">
    <source>
        <dbReference type="ARBA" id="ARBA00023211"/>
    </source>
</evidence>
<proteinExistence type="inferred from homology"/>
<dbReference type="GO" id="GO:0008783">
    <property type="term" value="F:agmatinase activity"/>
    <property type="evidence" value="ECO:0007669"/>
    <property type="project" value="TreeGrafter"/>
</dbReference>
<dbReference type="AlphaFoldDB" id="A0A2S0WGL5"/>
<dbReference type="CDD" id="cd09988">
    <property type="entry name" value="Formimidoylglutamase"/>
    <property type="match status" value="1"/>
</dbReference>
<reference evidence="10" key="1">
    <citation type="submission" date="2018-01" db="EMBL/GenBank/DDBJ databases">
        <authorList>
            <person name="Li J."/>
        </authorList>
    </citation>
    <scope>NUCLEOTIDE SEQUENCE [LARGE SCALE GENOMIC DNA]</scope>
    <source>
        <strain evidence="10">2184</strain>
    </source>
</reference>
<dbReference type="EC" id="3.5.3.8" evidence="5 6"/>
<sequence length="313" mass="32123">MNTVTAPLYVPAGKWSGRDDGPGPEHARWHSVISSEAPAGGVALIGFASDEGVLRNGGRQGAAAGPEALRTALGSLAIHDDAPRIDAGTVTTQGDDLEGAQAELSTRVTELASAGHLVVVLGGGHETSFASHRGAREALGDMSVINFDAHFDLREADRPTSGTPFRQIARLAGDAFNYSVLGISRPNNTKVLFDAAATLGVRTVLDTELEALSLSECAHLALDSVEGQRPIHLSIDLDVLPAYVAPGVSAPAGLGVALEKIRAMAVAVAGTGRLGLVDVVELNPAFDIDGRTAKTAARLIDDIVAAHLAAGGS</sequence>
<feature type="binding site" evidence="5">
    <location>
        <position position="125"/>
    </location>
    <ligand>
        <name>Mn(2+)</name>
        <dbReference type="ChEBI" id="CHEBI:29035"/>
        <label>1</label>
    </ligand>
</feature>
<dbReference type="EMBL" id="CP026948">
    <property type="protein sequence ID" value="AWB84864.1"/>
    <property type="molecule type" value="Genomic_DNA"/>
</dbReference>
<keyword evidence="2 5" id="KW-0378">Hydrolase</keyword>
<feature type="binding site" evidence="5">
    <location>
        <position position="236"/>
    </location>
    <ligand>
        <name>Mn(2+)</name>
        <dbReference type="ChEBI" id="CHEBI:29035"/>
        <label>1</label>
    </ligand>
</feature>
<dbReference type="PROSITE" id="PS01053">
    <property type="entry name" value="ARGINASE_1"/>
    <property type="match status" value="1"/>
</dbReference>
<evidence type="ECO:0000256" key="7">
    <source>
        <dbReference type="PROSITE-ProRule" id="PRU00742"/>
    </source>
</evidence>
<comment type="function">
    <text evidence="5">Catalyzes the conversion of N-formimidoyl-L-glutamate to L-glutamate and formamide.</text>
</comment>
<evidence type="ECO:0000313" key="10">
    <source>
        <dbReference type="Proteomes" id="UP000244754"/>
    </source>
</evidence>
<dbReference type="InterPro" id="IPR005923">
    <property type="entry name" value="HutG"/>
</dbReference>
<evidence type="ECO:0000256" key="6">
    <source>
        <dbReference type="NCBIfam" id="TIGR01227"/>
    </source>
</evidence>
<dbReference type="HAMAP" id="MF_00737">
    <property type="entry name" value="Formimidoylglutam"/>
    <property type="match status" value="1"/>
</dbReference>
<evidence type="ECO:0000256" key="8">
    <source>
        <dbReference type="RuleBase" id="RU003684"/>
    </source>
</evidence>
<dbReference type="UniPathway" id="UPA00379">
    <property type="reaction ID" value="UER00552"/>
</dbReference>
<comment type="pathway">
    <text evidence="5">Amino-acid degradation; L-histidine degradation into L-glutamate; L-glutamate from N-formimidoyl-L-glutamate (hydrolase route): step 1/1.</text>
</comment>
<feature type="binding site" evidence="5">
    <location>
        <position position="148"/>
    </location>
    <ligand>
        <name>Mn(2+)</name>
        <dbReference type="ChEBI" id="CHEBI:29035"/>
        <label>1</label>
    </ligand>
</feature>
<keyword evidence="3 5" id="KW-0369">Histidine metabolism</keyword>
<evidence type="ECO:0000256" key="2">
    <source>
        <dbReference type="ARBA" id="ARBA00022801"/>
    </source>
</evidence>
<dbReference type="PANTHER" id="PTHR11358:SF35">
    <property type="entry name" value="FORMIMIDOYLGLUTAMASE"/>
    <property type="match status" value="1"/>
</dbReference>
<dbReference type="GO" id="GO:0019557">
    <property type="term" value="P:L-histidine catabolic process to glutamate and formate"/>
    <property type="evidence" value="ECO:0007669"/>
    <property type="project" value="UniProtKB-UniPathway"/>
</dbReference>
<dbReference type="Proteomes" id="UP000244754">
    <property type="component" value="Chromosome"/>
</dbReference>
<dbReference type="InterPro" id="IPR020855">
    <property type="entry name" value="Ureohydrolase_Mn_BS"/>
</dbReference>
<gene>
    <name evidence="5 9" type="primary">hutG</name>
    <name evidence="9" type="ORF">C3E79_10600</name>
</gene>
<feature type="binding site" evidence="5">
    <location>
        <position position="148"/>
    </location>
    <ligand>
        <name>Mn(2+)</name>
        <dbReference type="ChEBI" id="CHEBI:29035"/>
        <label>2</label>
    </ligand>
</feature>
<evidence type="ECO:0000313" key="9">
    <source>
        <dbReference type="EMBL" id="AWB84864.1"/>
    </source>
</evidence>
<dbReference type="Gene3D" id="3.40.800.10">
    <property type="entry name" value="Ureohydrolase domain"/>
    <property type="match status" value="1"/>
</dbReference>
<comment type="cofactor">
    <cofactor evidence="5">
        <name>Mn(2+)</name>
        <dbReference type="ChEBI" id="CHEBI:29035"/>
    </cofactor>
    <text evidence="5">Binds 2 manganese ions per subunit.</text>
</comment>
<dbReference type="SUPFAM" id="SSF52768">
    <property type="entry name" value="Arginase/deacetylase"/>
    <property type="match status" value="1"/>
</dbReference>
<dbReference type="GO" id="GO:0019556">
    <property type="term" value="P:L-histidine catabolic process to glutamate and formamide"/>
    <property type="evidence" value="ECO:0007669"/>
    <property type="project" value="UniProtKB-UniRule"/>
</dbReference>
<dbReference type="InterPro" id="IPR006035">
    <property type="entry name" value="Ureohydrolase"/>
</dbReference>
<dbReference type="KEGG" id="clia:C3E79_10600"/>
<protein>
    <recommendedName>
        <fullName evidence="5 6">Formimidoylglutamase</fullName>
        <ecNumber evidence="5 6">3.5.3.8</ecNumber>
    </recommendedName>
    <alternativeName>
        <fullName evidence="5">Formiminoglutamase</fullName>
    </alternativeName>
    <alternativeName>
        <fullName evidence="5">Formiminoglutamate hydrolase</fullName>
    </alternativeName>
</protein>
<feature type="binding site" evidence="5">
    <location>
        <position position="236"/>
    </location>
    <ligand>
        <name>Mn(2+)</name>
        <dbReference type="ChEBI" id="CHEBI:29035"/>
        <label>2</label>
    </ligand>
</feature>
<comment type="catalytic activity">
    <reaction evidence="5">
        <text>N-formimidoyl-L-glutamate + H2O = formamide + L-glutamate</text>
        <dbReference type="Rhea" id="RHEA:22492"/>
        <dbReference type="ChEBI" id="CHEBI:15377"/>
        <dbReference type="ChEBI" id="CHEBI:16397"/>
        <dbReference type="ChEBI" id="CHEBI:29985"/>
        <dbReference type="ChEBI" id="CHEBI:58928"/>
        <dbReference type="EC" id="3.5.3.8"/>
    </reaction>
</comment>
<dbReference type="InterPro" id="IPR023696">
    <property type="entry name" value="Ureohydrolase_dom_sf"/>
</dbReference>
<feature type="binding site" evidence="5">
    <location>
        <position position="152"/>
    </location>
    <ligand>
        <name>Mn(2+)</name>
        <dbReference type="ChEBI" id="CHEBI:29035"/>
        <label>1</label>
    </ligand>
</feature>
<organism evidence="9 10">
    <name type="scientific">Corynebacterium liangguodongii</name>
    <dbReference type="NCBI Taxonomy" id="2079535"/>
    <lineage>
        <taxon>Bacteria</taxon>
        <taxon>Bacillati</taxon>
        <taxon>Actinomycetota</taxon>
        <taxon>Actinomycetes</taxon>
        <taxon>Mycobacteriales</taxon>
        <taxon>Corynebacteriaceae</taxon>
        <taxon>Corynebacterium</taxon>
    </lineage>
</organism>
<accession>A0A2S0WGL5</accession>
<comment type="similarity">
    <text evidence="5 7 8">Belongs to the arginase family.</text>
</comment>
<dbReference type="GO" id="GO:0050415">
    <property type="term" value="F:formimidoylglutamase activity"/>
    <property type="evidence" value="ECO:0007669"/>
    <property type="project" value="UniProtKB-UniRule"/>
</dbReference>
<dbReference type="GO" id="GO:0033389">
    <property type="term" value="P:putrescine biosynthetic process from arginine, via agmatine"/>
    <property type="evidence" value="ECO:0007669"/>
    <property type="project" value="TreeGrafter"/>
</dbReference>
<evidence type="ECO:0000256" key="3">
    <source>
        <dbReference type="ARBA" id="ARBA00022808"/>
    </source>
</evidence>
<dbReference type="PROSITE" id="PS51409">
    <property type="entry name" value="ARGINASE_2"/>
    <property type="match status" value="1"/>
</dbReference>
<dbReference type="RefSeq" id="WP_108404872.1">
    <property type="nucleotide sequence ID" value="NZ_CP026948.1"/>
</dbReference>
<evidence type="ECO:0000256" key="1">
    <source>
        <dbReference type="ARBA" id="ARBA00022723"/>
    </source>
</evidence>
<dbReference type="PANTHER" id="PTHR11358">
    <property type="entry name" value="ARGINASE/AGMATINASE"/>
    <property type="match status" value="1"/>
</dbReference>
<evidence type="ECO:0000256" key="5">
    <source>
        <dbReference type="HAMAP-Rule" id="MF_00737"/>
    </source>
</evidence>
<name>A0A2S0WGL5_9CORY</name>
<dbReference type="GO" id="GO:0030145">
    <property type="term" value="F:manganese ion binding"/>
    <property type="evidence" value="ECO:0007669"/>
    <property type="project" value="UniProtKB-UniRule"/>
</dbReference>
<keyword evidence="1 5" id="KW-0479">Metal-binding</keyword>
<dbReference type="Pfam" id="PF00491">
    <property type="entry name" value="Arginase"/>
    <property type="match status" value="1"/>
</dbReference>
<feature type="binding site" evidence="5">
    <location>
        <position position="150"/>
    </location>
    <ligand>
        <name>Mn(2+)</name>
        <dbReference type="ChEBI" id="CHEBI:29035"/>
        <label>2</label>
    </ligand>
</feature>
<feature type="binding site" evidence="5">
    <location>
        <position position="238"/>
    </location>
    <ligand>
        <name>Mn(2+)</name>
        <dbReference type="ChEBI" id="CHEBI:29035"/>
        <label>2</label>
    </ligand>
</feature>
<keyword evidence="4 5" id="KW-0464">Manganese</keyword>
<dbReference type="OrthoDB" id="9789727at2"/>
<dbReference type="NCBIfam" id="TIGR01227">
    <property type="entry name" value="hutG"/>
    <property type="match status" value="1"/>
</dbReference>